<evidence type="ECO:0000313" key="2">
    <source>
        <dbReference type="Proteomes" id="UP001159363"/>
    </source>
</evidence>
<organism evidence="1 2">
    <name type="scientific">Dryococelus australis</name>
    <dbReference type="NCBI Taxonomy" id="614101"/>
    <lineage>
        <taxon>Eukaryota</taxon>
        <taxon>Metazoa</taxon>
        <taxon>Ecdysozoa</taxon>
        <taxon>Arthropoda</taxon>
        <taxon>Hexapoda</taxon>
        <taxon>Insecta</taxon>
        <taxon>Pterygota</taxon>
        <taxon>Neoptera</taxon>
        <taxon>Polyneoptera</taxon>
        <taxon>Phasmatodea</taxon>
        <taxon>Verophasmatodea</taxon>
        <taxon>Anareolatae</taxon>
        <taxon>Phasmatidae</taxon>
        <taxon>Eurycanthinae</taxon>
        <taxon>Dryococelus</taxon>
    </lineage>
</organism>
<comment type="caution">
    <text evidence="1">The sequence shown here is derived from an EMBL/GenBank/DDBJ whole genome shotgun (WGS) entry which is preliminary data.</text>
</comment>
<gene>
    <name evidence="1" type="ORF">PR048_012118</name>
</gene>
<dbReference type="EMBL" id="JARBHB010000004">
    <property type="protein sequence ID" value="KAJ8885912.1"/>
    <property type="molecule type" value="Genomic_DNA"/>
</dbReference>
<keyword evidence="2" id="KW-1185">Reference proteome</keyword>
<protein>
    <submittedName>
        <fullName evidence="1">Uncharacterized protein</fullName>
    </submittedName>
</protein>
<name>A0ABQ9HNK3_9NEOP</name>
<evidence type="ECO:0000313" key="1">
    <source>
        <dbReference type="EMBL" id="KAJ8885912.1"/>
    </source>
</evidence>
<accession>A0ABQ9HNK3</accession>
<proteinExistence type="predicted"/>
<dbReference type="Proteomes" id="UP001159363">
    <property type="component" value="Chromosome X"/>
</dbReference>
<sequence length="69" mass="8010">MLKIFGHEIVNTLCDKIQSIDPLMFSVICDGTQDKAFWDFTRHHQQLVKQSNALYEMFYKIALTSCLPS</sequence>
<reference evidence="1 2" key="1">
    <citation type="submission" date="2023-02" db="EMBL/GenBank/DDBJ databases">
        <title>LHISI_Scaffold_Assembly.</title>
        <authorList>
            <person name="Stuart O.P."/>
            <person name="Cleave R."/>
            <person name="Magrath M.J.L."/>
            <person name="Mikheyev A.S."/>
        </authorList>
    </citation>
    <scope>NUCLEOTIDE SEQUENCE [LARGE SCALE GENOMIC DNA]</scope>
    <source>
        <strain evidence="1">Daus_M_001</strain>
        <tissue evidence="1">Leg muscle</tissue>
    </source>
</reference>